<dbReference type="EMBL" id="BAEK01000037">
    <property type="protein sequence ID" value="GAC05282.1"/>
    <property type="molecule type" value="Genomic_DNA"/>
</dbReference>
<protein>
    <submittedName>
        <fullName evidence="1">Uncharacterized protein</fullName>
    </submittedName>
</protein>
<accession>A0ABQ0I7K0</accession>
<reference evidence="1 2" key="1">
    <citation type="journal article" date="2014" name="Environ. Microbiol.">
        <title>Comparative genomics of the marine bacterial genus Glaciecola reveals the high degree of genomic diversity and genomic characteristic for cold adaptation.</title>
        <authorList>
            <person name="Qin Q.L."/>
            <person name="Xie B.B."/>
            <person name="Yu Y."/>
            <person name="Shu Y.L."/>
            <person name="Rong J.C."/>
            <person name="Zhang Y.J."/>
            <person name="Zhao D.L."/>
            <person name="Chen X.L."/>
            <person name="Zhang X.Y."/>
            <person name="Chen B."/>
            <person name="Zhou B.C."/>
            <person name="Zhang Y.Z."/>
        </authorList>
    </citation>
    <scope>NUCLEOTIDE SEQUENCE [LARGE SCALE GENOMIC DNA]</scope>
    <source>
        <strain evidence="1 2">NO2</strain>
    </source>
</reference>
<dbReference type="Proteomes" id="UP000008372">
    <property type="component" value="Unassembled WGS sequence"/>
</dbReference>
<gene>
    <name evidence="1" type="ORF">GAGA_2431</name>
</gene>
<evidence type="ECO:0000313" key="1">
    <source>
        <dbReference type="EMBL" id="GAC05282.1"/>
    </source>
</evidence>
<name>A0ABQ0I7K0_9ALTE</name>
<evidence type="ECO:0000313" key="2">
    <source>
        <dbReference type="Proteomes" id="UP000008372"/>
    </source>
</evidence>
<proteinExistence type="predicted"/>
<sequence length="60" mass="6848">MVSIVNWLVLTNIKSDDKHTISARFSASAIRRYSTFCAEHSFCGESTFYGQSTLQIKPFR</sequence>
<organism evidence="1 2">
    <name type="scientific">Paraglaciecola agarilytica NO2</name>
    <dbReference type="NCBI Taxonomy" id="1125747"/>
    <lineage>
        <taxon>Bacteria</taxon>
        <taxon>Pseudomonadati</taxon>
        <taxon>Pseudomonadota</taxon>
        <taxon>Gammaproteobacteria</taxon>
        <taxon>Alteromonadales</taxon>
        <taxon>Alteromonadaceae</taxon>
        <taxon>Paraglaciecola</taxon>
    </lineage>
</organism>
<comment type="caution">
    <text evidence="1">The sequence shown here is derived from an EMBL/GenBank/DDBJ whole genome shotgun (WGS) entry which is preliminary data.</text>
</comment>
<keyword evidence="2" id="KW-1185">Reference proteome</keyword>